<dbReference type="InterPro" id="IPR037035">
    <property type="entry name" value="GK-like_C_sf"/>
</dbReference>
<evidence type="ECO:0000256" key="2">
    <source>
        <dbReference type="ARBA" id="ARBA00022741"/>
    </source>
</evidence>
<keyword evidence="2" id="KW-0547">Nucleotide-binding</keyword>
<dbReference type="STRING" id="675511.GCA_000341735_02099"/>
<dbReference type="FunFam" id="3.40.50.10180:FF:000001">
    <property type="entry name" value="Glycerate kinase"/>
    <property type="match status" value="1"/>
</dbReference>
<dbReference type="GO" id="GO:0008887">
    <property type="term" value="F:glycerate kinase activity"/>
    <property type="evidence" value="ECO:0007669"/>
    <property type="project" value="InterPro"/>
</dbReference>
<dbReference type="Proteomes" id="UP000305881">
    <property type="component" value="Chromosome"/>
</dbReference>
<dbReference type="InterPro" id="IPR038614">
    <property type="entry name" value="GK_N_sf"/>
</dbReference>
<dbReference type="AlphaFoldDB" id="A0A4P9UN21"/>
<gene>
    <name evidence="7" type="ORF">EQU24_04565</name>
</gene>
<dbReference type="InterPro" id="IPR007835">
    <property type="entry name" value="MOFRL"/>
</dbReference>
<evidence type="ECO:0000259" key="6">
    <source>
        <dbReference type="Pfam" id="PF13660"/>
    </source>
</evidence>
<feature type="domain" description="MOFRL" evidence="5">
    <location>
        <begin position="340"/>
        <end position="447"/>
    </location>
</feature>
<dbReference type="Pfam" id="PF13660">
    <property type="entry name" value="DUF4147"/>
    <property type="match status" value="1"/>
</dbReference>
<evidence type="ECO:0000259" key="5">
    <source>
        <dbReference type="Pfam" id="PF05161"/>
    </source>
</evidence>
<feature type="domain" description="MOFRL-associated" evidence="6">
    <location>
        <begin position="14"/>
        <end position="258"/>
    </location>
</feature>
<evidence type="ECO:0000256" key="3">
    <source>
        <dbReference type="ARBA" id="ARBA00022777"/>
    </source>
</evidence>
<evidence type="ECO:0000256" key="4">
    <source>
        <dbReference type="ARBA" id="ARBA00022840"/>
    </source>
</evidence>
<reference evidence="8" key="1">
    <citation type="journal article" date="2019" name="J. Bacteriol.">
        <title>A Mutagenic Screen Identifies a TonB-Dependent Receptor Required for the Lanthanide Metal Switch in the Type I Methanotroph 'Methylotuvimicrobium buryatense' 5GB1C.</title>
        <authorList>
            <person name="Groom J.D."/>
            <person name="Ford S.M."/>
            <person name="Pesesky M.W."/>
            <person name="Lidstrom M.E."/>
        </authorList>
    </citation>
    <scope>NUCLEOTIDE SEQUENCE [LARGE SCALE GENOMIC DNA]</scope>
    <source>
        <strain evidence="8">5GB1C</strain>
    </source>
</reference>
<dbReference type="KEGG" id="mbur:EQU24_04565"/>
<dbReference type="RefSeq" id="WP_017840633.1">
    <property type="nucleotide sequence ID" value="NZ_CP035467.1"/>
</dbReference>
<dbReference type="GO" id="GO:0005737">
    <property type="term" value="C:cytoplasm"/>
    <property type="evidence" value="ECO:0007669"/>
    <property type="project" value="TreeGrafter"/>
</dbReference>
<keyword evidence="4" id="KW-0067">ATP-binding</keyword>
<keyword evidence="8" id="KW-1185">Reference proteome</keyword>
<dbReference type="OrthoDB" id="9766552at2"/>
<name>A0A4P9UN21_METBY</name>
<evidence type="ECO:0000313" key="8">
    <source>
        <dbReference type="Proteomes" id="UP000305881"/>
    </source>
</evidence>
<dbReference type="Gene3D" id="3.40.1480.10">
    <property type="entry name" value="MOFRL domain"/>
    <property type="match status" value="1"/>
</dbReference>
<accession>A0A4P9UN21</accession>
<proteinExistence type="predicted"/>
<dbReference type="PANTHER" id="PTHR12227:SF0">
    <property type="entry name" value="GLYCERATE KINASE"/>
    <property type="match status" value="1"/>
</dbReference>
<dbReference type="EMBL" id="CP035467">
    <property type="protein sequence ID" value="QCW81601.1"/>
    <property type="molecule type" value="Genomic_DNA"/>
</dbReference>
<dbReference type="Gene3D" id="3.40.50.10180">
    <property type="entry name" value="Glycerate kinase, MOFRL-like N-terminal domain"/>
    <property type="match status" value="1"/>
</dbReference>
<evidence type="ECO:0000313" key="7">
    <source>
        <dbReference type="EMBL" id="QCW81601.1"/>
    </source>
</evidence>
<dbReference type="PANTHER" id="PTHR12227">
    <property type="entry name" value="GLYCERATE KINASE"/>
    <property type="match status" value="1"/>
</dbReference>
<organism evidence="7 8">
    <name type="scientific">Methylotuvimicrobium buryatense</name>
    <name type="common">Methylomicrobium buryatense</name>
    <dbReference type="NCBI Taxonomy" id="95641"/>
    <lineage>
        <taxon>Bacteria</taxon>
        <taxon>Pseudomonadati</taxon>
        <taxon>Pseudomonadota</taxon>
        <taxon>Gammaproteobacteria</taxon>
        <taxon>Methylococcales</taxon>
        <taxon>Methylococcaceae</taxon>
        <taxon>Methylotuvimicrobium</taxon>
    </lineage>
</organism>
<evidence type="ECO:0000256" key="1">
    <source>
        <dbReference type="ARBA" id="ARBA00022679"/>
    </source>
</evidence>
<protein>
    <submittedName>
        <fullName evidence="7">Glycerate kinase</fullName>
    </submittedName>
</protein>
<keyword evidence="3 7" id="KW-0418">Kinase</keyword>
<sequence length="455" mass="47417">MSRPAIQKALREQAAGLFQAGIDAADPYLAVQRSLSSDGLRLEIALSPDDNAPKRTGHWPKIHLIAFGKAACNMAKAARDIIPESLLPGDGIIVTNYENAAQATGFKVIGAGHPIPDEAGLQGARLIADRITNAQSGELVLVLISGGGSALLPYPRPPITLEEKAQTTALLLACGATINQVNCVRKHLSMIKGGGLARLSAPADLHALILSDVLGDDLSAIASGPTVPDDTCFDDAIAILRNKGIWESIPDSVKYVLQQGSAGDIPETPKTGDSLFNNAGHTLIGSNPISLKAVVKAASLQNYDVRVYSEHLSGEAKDEAFKLASYAKSLLDNGLNKPIALLAGGETTVTLTGQGLGGRNQEMGLAFALAAERLALRGNWVFLSGGTDGRDGPTDAAGALIDPQSLARMRAAGIDPGARLQDNDSYRALQASNDLLITGATGTNVADLQVLLLRP</sequence>
<dbReference type="InterPro" id="IPR025286">
    <property type="entry name" value="MOFRL_assoc_dom"/>
</dbReference>
<keyword evidence="1" id="KW-0808">Transferase</keyword>
<dbReference type="Pfam" id="PF05161">
    <property type="entry name" value="MOFRL"/>
    <property type="match status" value="1"/>
</dbReference>
<dbReference type="SUPFAM" id="SSF82544">
    <property type="entry name" value="GckA/TtuD-like"/>
    <property type="match status" value="1"/>
</dbReference>
<dbReference type="InterPro" id="IPR039760">
    <property type="entry name" value="MOFRL_protein"/>
</dbReference>
<dbReference type="GO" id="GO:0005524">
    <property type="term" value="F:ATP binding"/>
    <property type="evidence" value="ECO:0007669"/>
    <property type="project" value="UniProtKB-KW"/>
</dbReference>